<keyword evidence="2" id="KW-1185">Reference proteome</keyword>
<sequence>MATREWNLWYSGPLFDDASCSSQMAPPMQFVCMECSMQFSGPMPYMDHLKSARHQKKVAAQKHLEMLTGGGTTVSSSLGSGTAVGYPVTASPSLQIGALPFVCKLCNVAMNCQDALTAHNQGKKHLRALQTEEVLRQLAATRDAVQPLPLATVAPQMPTVLQSPQTPPTSPMSQPAEEQPVKQTEETGEVIDLSCRFCGIVLFENVLYKLEHLDTEAHRKKKMKVLGGQTIGTSVGIRPNLDGQPMEANSSSK</sequence>
<gene>
    <name evidence="1" type="ORF">HPB50_019427</name>
</gene>
<dbReference type="Proteomes" id="UP000821845">
    <property type="component" value="Chromosome 8"/>
</dbReference>
<organism evidence="1 2">
    <name type="scientific">Hyalomma asiaticum</name>
    <name type="common">Tick</name>
    <dbReference type="NCBI Taxonomy" id="266040"/>
    <lineage>
        <taxon>Eukaryota</taxon>
        <taxon>Metazoa</taxon>
        <taxon>Ecdysozoa</taxon>
        <taxon>Arthropoda</taxon>
        <taxon>Chelicerata</taxon>
        <taxon>Arachnida</taxon>
        <taxon>Acari</taxon>
        <taxon>Parasitiformes</taxon>
        <taxon>Ixodida</taxon>
        <taxon>Ixodoidea</taxon>
        <taxon>Ixodidae</taxon>
        <taxon>Hyalomminae</taxon>
        <taxon>Hyalomma</taxon>
    </lineage>
</organism>
<evidence type="ECO:0000313" key="2">
    <source>
        <dbReference type="Proteomes" id="UP000821845"/>
    </source>
</evidence>
<comment type="caution">
    <text evidence="1">The sequence shown here is derived from an EMBL/GenBank/DDBJ whole genome shotgun (WGS) entry which is preliminary data.</text>
</comment>
<reference evidence="1" key="1">
    <citation type="submission" date="2020-05" db="EMBL/GenBank/DDBJ databases">
        <title>Large-scale comparative analyses of tick genomes elucidate their genetic diversity and vector capacities.</title>
        <authorList>
            <person name="Jia N."/>
            <person name="Wang J."/>
            <person name="Shi W."/>
            <person name="Du L."/>
            <person name="Sun Y."/>
            <person name="Zhan W."/>
            <person name="Jiang J."/>
            <person name="Wang Q."/>
            <person name="Zhang B."/>
            <person name="Ji P."/>
            <person name="Sakyi L.B."/>
            <person name="Cui X."/>
            <person name="Yuan T."/>
            <person name="Jiang B."/>
            <person name="Yang W."/>
            <person name="Lam T.T.-Y."/>
            <person name="Chang Q."/>
            <person name="Ding S."/>
            <person name="Wang X."/>
            <person name="Zhu J."/>
            <person name="Ruan X."/>
            <person name="Zhao L."/>
            <person name="Wei J."/>
            <person name="Que T."/>
            <person name="Du C."/>
            <person name="Cheng J."/>
            <person name="Dai P."/>
            <person name="Han X."/>
            <person name="Huang E."/>
            <person name="Gao Y."/>
            <person name="Liu J."/>
            <person name="Shao H."/>
            <person name="Ye R."/>
            <person name="Li L."/>
            <person name="Wei W."/>
            <person name="Wang X."/>
            <person name="Wang C."/>
            <person name="Yang T."/>
            <person name="Huo Q."/>
            <person name="Li W."/>
            <person name="Guo W."/>
            <person name="Chen H."/>
            <person name="Zhou L."/>
            <person name="Ni X."/>
            <person name="Tian J."/>
            <person name="Zhou Y."/>
            <person name="Sheng Y."/>
            <person name="Liu T."/>
            <person name="Pan Y."/>
            <person name="Xia L."/>
            <person name="Li J."/>
            <person name="Zhao F."/>
            <person name="Cao W."/>
        </authorList>
    </citation>
    <scope>NUCLEOTIDE SEQUENCE</scope>
    <source>
        <strain evidence="1">Hyas-2018</strain>
    </source>
</reference>
<accession>A0ACB7RT31</accession>
<protein>
    <submittedName>
        <fullName evidence="1">Uncharacterized protein</fullName>
    </submittedName>
</protein>
<name>A0ACB7RT31_HYAAI</name>
<dbReference type="EMBL" id="CM023488">
    <property type="protein sequence ID" value="KAH6924543.1"/>
    <property type="molecule type" value="Genomic_DNA"/>
</dbReference>
<evidence type="ECO:0000313" key="1">
    <source>
        <dbReference type="EMBL" id="KAH6924543.1"/>
    </source>
</evidence>
<proteinExistence type="predicted"/>